<feature type="transmembrane region" description="Helical" evidence="3">
    <location>
        <begin position="63"/>
        <end position="80"/>
    </location>
</feature>
<keyword evidence="5" id="KW-1185">Reference proteome</keyword>
<gene>
    <name evidence="4" type="primary">spoIIGA</name>
    <name evidence="4" type="ORF">MF646_04520</name>
</gene>
<dbReference type="GO" id="GO:0005886">
    <property type="term" value="C:plasma membrane"/>
    <property type="evidence" value="ECO:0007669"/>
    <property type="project" value="UniProtKB-SubCell"/>
</dbReference>
<dbReference type="EMBL" id="JAKRYL010000003">
    <property type="protein sequence ID" value="MCL7746380.1"/>
    <property type="molecule type" value="Genomic_DNA"/>
</dbReference>
<proteinExistence type="inferred from homology"/>
<dbReference type="EC" id="3.4.23.-" evidence="1"/>
<accession>A0A9X2A0B6</accession>
<comment type="similarity">
    <text evidence="1">Belongs to the peptidase U4 family.</text>
</comment>
<comment type="function">
    <text evidence="1">Probable aspartic protease that is responsible for the proteolytic cleavage of the RNA polymerase sigma E factor (SigE/spoIIGB) to yield the active peptide in the mother cell during sporulation. Responds to a signal from the forespore that is triggered by the extracellular signal protein SpoIIR.</text>
</comment>
<dbReference type="GO" id="GO:0006508">
    <property type="term" value="P:proteolysis"/>
    <property type="evidence" value="ECO:0007669"/>
    <property type="project" value="UniProtKB-KW"/>
</dbReference>
<keyword evidence="3" id="KW-0812">Transmembrane</keyword>
<feature type="transmembrane region" description="Helical" evidence="3">
    <location>
        <begin position="92"/>
        <end position="111"/>
    </location>
</feature>
<organism evidence="4 5">
    <name type="scientific">Halalkalibacter alkaliphilus</name>
    <dbReference type="NCBI Taxonomy" id="2917993"/>
    <lineage>
        <taxon>Bacteria</taxon>
        <taxon>Bacillati</taxon>
        <taxon>Bacillota</taxon>
        <taxon>Bacilli</taxon>
        <taxon>Bacillales</taxon>
        <taxon>Bacillaceae</taxon>
        <taxon>Halalkalibacter</taxon>
    </lineage>
</organism>
<comment type="subcellular location">
    <subcellularLocation>
        <location evidence="1">Cell membrane</location>
    </subcellularLocation>
</comment>
<evidence type="ECO:0000313" key="4">
    <source>
        <dbReference type="EMBL" id="MCL7746380.1"/>
    </source>
</evidence>
<dbReference type="GO" id="GO:0030436">
    <property type="term" value="P:asexual sporulation"/>
    <property type="evidence" value="ECO:0007669"/>
    <property type="project" value="InterPro"/>
</dbReference>
<reference evidence="4" key="1">
    <citation type="submission" date="2022-02" db="EMBL/GenBank/DDBJ databases">
        <title>Halalkalibacter sp. nov. isolated from Lonar Lake, India.</title>
        <authorList>
            <person name="Joshi A."/>
            <person name="Thite S."/>
            <person name="Lodha T."/>
        </authorList>
    </citation>
    <scope>NUCLEOTIDE SEQUENCE</scope>
    <source>
        <strain evidence="4">MEB205</strain>
    </source>
</reference>
<keyword evidence="1 3" id="KW-0472">Membrane</keyword>
<dbReference type="GO" id="GO:0004190">
    <property type="term" value="F:aspartic-type endopeptidase activity"/>
    <property type="evidence" value="ECO:0007669"/>
    <property type="project" value="UniProtKB-KW"/>
</dbReference>
<sequence>MNMTLYIDVIWLLNLCIDYLLIALTALVLKRQFHHIRMILAALFASLIVFLMFSPIASLFNEPWMKFLYSAVIVFIAFGYRRLQYFLQGLLMFYFVAFMTGGGLFALHYFWHTEIDVLDGMVQVNSGYFGSGISWLFVLIGFPLIWYFSKHRFETIEMKRVQYDQIVDVDITIAGYTFRTKGLIDSGNQLTDPLTKKPVMIIEAKLLYPFFSEQSVNHIVHFHEHAHEGGEQSLLERACIIPYRVIGQSQPFITGLRPDKIKIFLQEEQFETTNVLLGLQEKELSPDGVFNCIVHPKLVLGVSTDKLA</sequence>
<feature type="active site" evidence="2">
    <location>
        <position position="185"/>
    </location>
</feature>
<comment type="caution">
    <text evidence="4">The sequence shown here is derived from an EMBL/GenBank/DDBJ whole genome shotgun (WGS) entry which is preliminary data.</text>
</comment>
<dbReference type="NCBIfam" id="TIGR02854">
    <property type="entry name" value="spore_II_GA"/>
    <property type="match status" value="1"/>
</dbReference>
<evidence type="ECO:0000313" key="5">
    <source>
        <dbReference type="Proteomes" id="UP001139150"/>
    </source>
</evidence>
<dbReference type="Proteomes" id="UP001139150">
    <property type="component" value="Unassembled WGS sequence"/>
</dbReference>
<dbReference type="Pfam" id="PF03419">
    <property type="entry name" value="Peptidase_U4"/>
    <property type="match status" value="1"/>
</dbReference>
<protein>
    <recommendedName>
        <fullName evidence="1">Sporulation sigma-E factor-processing peptidase</fullName>
        <ecNumber evidence="1">3.4.23.-</ecNumber>
    </recommendedName>
    <alternativeName>
        <fullName evidence="1">Membrane-associated aspartic protease</fullName>
    </alternativeName>
    <alternativeName>
        <fullName evidence="1">Stage II sporulation protein GA</fullName>
    </alternativeName>
</protein>
<keyword evidence="1" id="KW-0645">Protease</keyword>
<feature type="transmembrane region" description="Helical" evidence="3">
    <location>
        <begin position="36"/>
        <end position="57"/>
    </location>
</feature>
<evidence type="ECO:0000256" key="2">
    <source>
        <dbReference type="PIRSR" id="PIRSR018571-1"/>
    </source>
</evidence>
<comment type="subunit">
    <text evidence="1">Self-associates. Interacts with SigE. Interacts with SpoIIR.</text>
</comment>
<dbReference type="InterPro" id="IPR005081">
    <property type="entry name" value="SpoIIGA"/>
</dbReference>
<keyword evidence="3" id="KW-1133">Transmembrane helix</keyword>
<keyword evidence="1" id="KW-0378">Hydrolase</keyword>
<keyword evidence="1" id="KW-0064">Aspartyl protease</keyword>
<name>A0A9X2A0B6_9BACI</name>
<dbReference type="PIRSF" id="PIRSF018571">
    <property type="entry name" value="SpoIIGA"/>
    <property type="match status" value="1"/>
</dbReference>
<evidence type="ECO:0000256" key="3">
    <source>
        <dbReference type="SAM" id="Phobius"/>
    </source>
</evidence>
<feature type="transmembrane region" description="Helical" evidence="3">
    <location>
        <begin position="131"/>
        <end position="149"/>
    </location>
</feature>
<keyword evidence="1" id="KW-0749">Sporulation</keyword>
<keyword evidence="1" id="KW-1003">Cell membrane</keyword>
<feature type="transmembrane region" description="Helical" evidence="3">
    <location>
        <begin position="6"/>
        <end position="29"/>
    </location>
</feature>
<dbReference type="AlphaFoldDB" id="A0A9X2A0B6"/>
<dbReference type="GO" id="GO:0030435">
    <property type="term" value="P:sporulation resulting in formation of a cellular spore"/>
    <property type="evidence" value="ECO:0007669"/>
    <property type="project" value="UniProtKB-KW"/>
</dbReference>
<evidence type="ECO:0000256" key="1">
    <source>
        <dbReference type="PIRNR" id="PIRNR018571"/>
    </source>
</evidence>